<dbReference type="PANTHER" id="PTHR37611">
    <property type="entry name" value="VIRUS-SPECIFIC-SIGNALING-PATHWAY REGULATED PROTEIN-RELATED"/>
    <property type="match status" value="1"/>
</dbReference>
<feature type="region of interest" description="Disordered" evidence="1">
    <location>
        <begin position="73"/>
        <end position="98"/>
    </location>
</feature>
<proteinExistence type="predicted"/>
<dbReference type="AlphaFoldDB" id="A0A7J6HSC5"/>
<sequence>MASSSSVISCENWAYINGNDEFELGLDFHQVAEINGTHAFLMSLMEELQDNVEEGDEERLNSVIQSLEAEINNNSSTSSTDHHHRHADQDSCMDQSSSDHDQSCSLELSLDGQDFTVSFDDLDMINEWDLDMEEVIPCSSSSSGQDQIINNGYYYAANNNYNNGTYYQYDNQVALNEEVGDNSLCLNYQTMYDMIQ</sequence>
<accession>A0A7J6HSC5</accession>
<evidence type="ECO:0000256" key="1">
    <source>
        <dbReference type="SAM" id="MobiDB-lite"/>
    </source>
</evidence>
<reference evidence="2 3" key="1">
    <citation type="journal article" date="2020" name="bioRxiv">
        <title>Sequence and annotation of 42 cannabis genomes reveals extensive copy number variation in cannabinoid synthesis and pathogen resistance genes.</title>
        <authorList>
            <person name="Mckernan K.J."/>
            <person name="Helbert Y."/>
            <person name="Kane L.T."/>
            <person name="Ebling H."/>
            <person name="Zhang L."/>
            <person name="Liu B."/>
            <person name="Eaton Z."/>
            <person name="Mclaughlin S."/>
            <person name="Kingan S."/>
            <person name="Baybayan P."/>
            <person name="Concepcion G."/>
            <person name="Jordan M."/>
            <person name="Riva A."/>
            <person name="Barbazuk W."/>
            <person name="Harkins T."/>
        </authorList>
    </citation>
    <scope>NUCLEOTIDE SEQUENCE [LARGE SCALE GENOMIC DNA]</scope>
    <source>
        <strain evidence="3">cv. Jamaican Lion 4</strain>
        <tissue evidence="2">Leaf</tissue>
    </source>
</reference>
<comment type="caution">
    <text evidence="2">The sequence shown here is derived from an EMBL/GenBank/DDBJ whole genome shotgun (WGS) entry which is preliminary data.</text>
</comment>
<name>A0A7J6HSC5_CANSA</name>
<gene>
    <name evidence="2" type="ORF">G4B88_019626</name>
</gene>
<organism evidence="2 3">
    <name type="scientific">Cannabis sativa</name>
    <name type="common">Hemp</name>
    <name type="synonym">Marijuana</name>
    <dbReference type="NCBI Taxonomy" id="3483"/>
    <lineage>
        <taxon>Eukaryota</taxon>
        <taxon>Viridiplantae</taxon>
        <taxon>Streptophyta</taxon>
        <taxon>Embryophyta</taxon>
        <taxon>Tracheophyta</taxon>
        <taxon>Spermatophyta</taxon>
        <taxon>Magnoliopsida</taxon>
        <taxon>eudicotyledons</taxon>
        <taxon>Gunneridae</taxon>
        <taxon>Pentapetalae</taxon>
        <taxon>rosids</taxon>
        <taxon>fabids</taxon>
        <taxon>Rosales</taxon>
        <taxon>Cannabaceae</taxon>
        <taxon>Cannabis</taxon>
    </lineage>
</organism>
<protein>
    <submittedName>
        <fullName evidence="2">Uncharacterized protein</fullName>
    </submittedName>
</protein>
<keyword evidence="3" id="KW-1185">Reference proteome</keyword>
<evidence type="ECO:0000313" key="3">
    <source>
        <dbReference type="Proteomes" id="UP000583929"/>
    </source>
</evidence>
<dbReference type="Proteomes" id="UP000583929">
    <property type="component" value="Unassembled WGS sequence"/>
</dbReference>
<dbReference type="PANTHER" id="PTHR37611:SF2">
    <property type="entry name" value="VIRUS-SPECIFIC-SIGNALING-PATHWAY REGULATED PROTEIN-RELATED"/>
    <property type="match status" value="1"/>
</dbReference>
<evidence type="ECO:0000313" key="2">
    <source>
        <dbReference type="EMBL" id="KAF4397905.1"/>
    </source>
</evidence>
<dbReference type="EMBL" id="JAATIQ010000029">
    <property type="protein sequence ID" value="KAF4397905.1"/>
    <property type="molecule type" value="Genomic_DNA"/>
</dbReference>